<sequence>MAKAKSNISQANLANLDPELVEEAMKLNKGMTPEEVLNKALRHYIIGVKNKELLDMKGKIYWDGDLNEMRSNRSF</sequence>
<accession>A0A847SPN3</accession>
<organism evidence="1 2">
    <name type="scientific">Chitinophaga eiseniae</name>
    <dbReference type="NCBI Taxonomy" id="634771"/>
    <lineage>
        <taxon>Bacteria</taxon>
        <taxon>Pseudomonadati</taxon>
        <taxon>Bacteroidota</taxon>
        <taxon>Chitinophagia</taxon>
        <taxon>Chitinophagales</taxon>
        <taxon>Chitinophagaceae</taxon>
        <taxon>Chitinophaga</taxon>
    </lineage>
</organism>
<dbReference type="EMBL" id="JABAHZ010000002">
    <property type="protein sequence ID" value="NLR79396.1"/>
    <property type="molecule type" value="Genomic_DNA"/>
</dbReference>
<protein>
    <submittedName>
        <fullName evidence="1">Type II toxin-antitoxin system VapB family antitoxin</fullName>
    </submittedName>
</protein>
<reference evidence="1 2" key="1">
    <citation type="submission" date="2020-04" db="EMBL/GenBank/DDBJ databases">
        <authorList>
            <person name="Yin C."/>
        </authorList>
    </citation>
    <scope>NUCLEOTIDE SEQUENCE [LARGE SCALE GENOMIC DNA]</scope>
    <source>
        <strain evidence="1 2">Ak56</strain>
    </source>
</reference>
<proteinExistence type="predicted"/>
<name>A0A847SPN3_9BACT</name>
<gene>
    <name evidence="1" type="ORF">HGH91_12215</name>
</gene>
<dbReference type="RefSeq" id="WP_168738701.1">
    <property type="nucleotide sequence ID" value="NZ_JABAHZ010000002.1"/>
</dbReference>
<keyword evidence="2" id="KW-1185">Reference proteome</keyword>
<evidence type="ECO:0000313" key="2">
    <source>
        <dbReference type="Proteomes" id="UP000552864"/>
    </source>
</evidence>
<dbReference type="Pfam" id="PF09957">
    <property type="entry name" value="VapB_antitoxin"/>
    <property type="match status" value="1"/>
</dbReference>
<dbReference type="InterPro" id="IPR019239">
    <property type="entry name" value="VapB_antitoxin"/>
</dbReference>
<dbReference type="Proteomes" id="UP000552864">
    <property type="component" value="Unassembled WGS sequence"/>
</dbReference>
<comment type="caution">
    <text evidence="1">The sequence shown here is derived from an EMBL/GenBank/DDBJ whole genome shotgun (WGS) entry which is preliminary data.</text>
</comment>
<dbReference type="AlphaFoldDB" id="A0A847SPN3"/>
<evidence type="ECO:0000313" key="1">
    <source>
        <dbReference type="EMBL" id="NLR79396.1"/>
    </source>
</evidence>